<dbReference type="AlphaFoldDB" id="A0AAE3KWP9"/>
<organism evidence="3 4">
    <name type="scientific">Lacihabitans soyangensis</name>
    <dbReference type="NCBI Taxonomy" id="869394"/>
    <lineage>
        <taxon>Bacteria</taxon>
        <taxon>Pseudomonadati</taxon>
        <taxon>Bacteroidota</taxon>
        <taxon>Cytophagia</taxon>
        <taxon>Cytophagales</taxon>
        <taxon>Leadbetterellaceae</taxon>
        <taxon>Lacihabitans</taxon>
    </lineage>
</organism>
<evidence type="ECO:0000259" key="2">
    <source>
        <dbReference type="Pfam" id="PF05168"/>
    </source>
</evidence>
<evidence type="ECO:0000313" key="4">
    <source>
        <dbReference type="Proteomes" id="UP001204144"/>
    </source>
</evidence>
<dbReference type="PANTHER" id="PTHR36565">
    <property type="entry name" value="UPF0332 PROTEIN TM_1000"/>
    <property type="match status" value="1"/>
</dbReference>
<dbReference type="Pfam" id="PF05168">
    <property type="entry name" value="HEPN"/>
    <property type="match status" value="1"/>
</dbReference>
<dbReference type="Proteomes" id="UP001204144">
    <property type="component" value="Unassembled WGS sequence"/>
</dbReference>
<comment type="similarity">
    <text evidence="1">Belongs to the UPF0332 family.</text>
</comment>
<evidence type="ECO:0000313" key="3">
    <source>
        <dbReference type="EMBL" id="MCP9766086.1"/>
    </source>
</evidence>
<accession>A0AAE3KWP9</accession>
<sequence>MIYERETIIKYRIDRALETLEEAKILSTGNHWNTVANRLYYACFYIVIALLFKKSFRTKSHSGARSTFSNEFIKTGLVKKDLGVLYGNLFNKRQEGDYEDVKIFTKEEIEPLISEAENFIIVIRELIGQ</sequence>
<comment type="caution">
    <text evidence="3">The sequence shown here is derived from an EMBL/GenBank/DDBJ whole genome shotgun (WGS) entry which is preliminary data.</text>
</comment>
<dbReference type="Gene3D" id="1.20.120.330">
    <property type="entry name" value="Nucleotidyltransferases domain 2"/>
    <property type="match status" value="1"/>
</dbReference>
<dbReference type="RefSeq" id="WP_255039791.1">
    <property type="nucleotide sequence ID" value="NZ_RJUF01000195.1"/>
</dbReference>
<name>A0AAE3KWP9_9BACT</name>
<gene>
    <name evidence="3" type="ORF">EGI31_24375</name>
</gene>
<dbReference type="PANTHER" id="PTHR36565:SF1">
    <property type="entry name" value="UPF0332 PROTEIN TM_1000"/>
    <property type="match status" value="1"/>
</dbReference>
<feature type="domain" description="HEPN" evidence="2">
    <location>
        <begin position="10"/>
        <end position="125"/>
    </location>
</feature>
<dbReference type="InterPro" id="IPR052226">
    <property type="entry name" value="UPF0332_toxin"/>
</dbReference>
<proteinExistence type="inferred from homology"/>
<keyword evidence="4" id="KW-1185">Reference proteome</keyword>
<dbReference type="EMBL" id="RJUF01000195">
    <property type="protein sequence ID" value="MCP9766086.1"/>
    <property type="molecule type" value="Genomic_DNA"/>
</dbReference>
<protein>
    <submittedName>
        <fullName evidence="3">HEPN domain-containing protein</fullName>
    </submittedName>
</protein>
<evidence type="ECO:0000256" key="1">
    <source>
        <dbReference type="ARBA" id="ARBA00038248"/>
    </source>
</evidence>
<reference evidence="3 4" key="1">
    <citation type="submission" date="2018-11" db="EMBL/GenBank/DDBJ databases">
        <title>Novel bacteria species description.</title>
        <authorList>
            <person name="Han J.-H."/>
        </authorList>
    </citation>
    <scope>NUCLEOTIDE SEQUENCE [LARGE SCALE GENOMIC DNA]</scope>
    <source>
        <strain evidence="3 4">KCTC23259</strain>
    </source>
</reference>
<dbReference type="InterPro" id="IPR007842">
    <property type="entry name" value="HEPN_dom"/>
</dbReference>